<evidence type="ECO:0000313" key="20">
    <source>
        <dbReference type="Proteomes" id="UP000504634"/>
    </source>
</evidence>
<dbReference type="RefSeq" id="XP_030378688.1">
    <property type="nucleotide sequence ID" value="XM_030522828.1"/>
</dbReference>
<dbReference type="InterPro" id="IPR031319">
    <property type="entry name" value="A-amylase_C"/>
</dbReference>
<dbReference type="InterPro" id="IPR006047">
    <property type="entry name" value="GH13_cat_dom"/>
</dbReference>
<dbReference type="Proteomes" id="UP000504634">
    <property type="component" value="Unplaced"/>
</dbReference>
<keyword evidence="14 16" id="KW-0326">Glycosidase</keyword>
<keyword evidence="13 16" id="KW-0119">Carbohydrate metabolism</keyword>
<evidence type="ECO:0000256" key="8">
    <source>
        <dbReference type="ARBA" id="ARBA00022729"/>
    </source>
</evidence>
<comment type="cofactor">
    <cofactor evidence="3">
        <name>chloride</name>
        <dbReference type="ChEBI" id="CHEBI:17996"/>
    </cofactor>
</comment>
<feature type="signal peptide" evidence="17">
    <location>
        <begin position="1"/>
        <end position="18"/>
    </location>
</feature>
<keyword evidence="7" id="KW-0479">Metal-binding</keyword>
<feature type="chain" id="PRO_5026763618" description="Alpha-amylase" evidence="17">
    <location>
        <begin position="19"/>
        <end position="497"/>
    </location>
</feature>
<reference evidence="21" key="1">
    <citation type="submission" date="2025-08" db="UniProtKB">
        <authorList>
            <consortium name="RefSeq"/>
        </authorList>
    </citation>
    <scope>IDENTIFICATION</scope>
    <source>
        <strain evidence="21">11010-0011.00</strain>
        <tissue evidence="21">Whole body</tissue>
    </source>
</reference>
<dbReference type="SMART" id="SM00632">
    <property type="entry name" value="Aamy_C"/>
    <property type="match status" value="1"/>
</dbReference>
<comment type="cofactor">
    <cofactor evidence="2">
        <name>Ca(2+)</name>
        <dbReference type="ChEBI" id="CHEBI:29108"/>
    </cofactor>
</comment>
<dbReference type="InterPro" id="IPR013780">
    <property type="entry name" value="Glyco_hydro_b"/>
</dbReference>
<dbReference type="InterPro" id="IPR006046">
    <property type="entry name" value="Alpha_amylase"/>
</dbReference>
<dbReference type="GeneID" id="115627205"/>
<evidence type="ECO:0000256" key="13">
    <source>
        <dbReference type="ARBA" id="ARBA00023277"/>
    </source>
</evidence>
<organism evidence="20 21">
    <name type="scientific">Drosophila lebanonensis</name>
    <name type="common">Fruit fly</name>
    <name type="synonym">Scaptodrosophila lebanonensis</name>
    <dbReference type="NCBI Taxonomy" id="7225"/>
    <lineage>
        <taxon>Eukaryota</taxon>
        <taxon>Metazoa</taxon>
        <taxon>Ecdysozoa</taxon>
        <taxon>Arthropoda</taxon>
        <taxon>Hexapoda</taxon>
        <taxon>Insecta</taxon>
        <taxon>Pterygota</taxon>
        <taxon>Neoptera</taxon>
        <taxon>Endopterygota</taxon>
        <taxon>Diptera</taxon>
        <taxon>Brachycera</taxon>
        <taxon>Muscomorpha</taxon>
        <taxon>Ephydroidea</taxon>
        <taxon>Drosophilidae</taxon>
        <taxon>Scaptodrosophila</taxon>
    </lineage>
</organism>
<proteinExistence type="inferred from homology"/>
<evidence type="ECO:0000256" key="4">
    <source>
        <dbReference type="ARBA" id="ARBA00008061"/>
    </source>
</evidence>
<dbReference type="OrthoDB" id="550577at2759"/>
<accession>A0A6J2TU63</accession>
<dbReference type="GO" id="GO:0005975">
    <property type="term" value="P:carbohydrate metabolic process"/>
    <property type="evidence" value="ECO:0007669"/>
    <property type="project" value="InterPro"/>
</dbReference>
<feature type="domain" description="Glycosyl hydrolase family 13 catalytic" evidence="19">
    <location>
        <begin position="29"/>
        <end position="400"/>
    </location>
</feature>
<keyword evidence="11" id="KW-1015">Disulfide bond</keyword>
<dbReference type="AlphaFoldDB" id="A0A6J2TU63"/>
<evidence type="ECO:0000256" key="16">
    <source>
        <dbReference type="RuleBase" id="RU361134"/>
    </source>
</evidence>
<dbReference type="GO" id="GO:0046872">
    <property type="term" value="F:metal ion binding"/>
    <property type="evidence" value="ECO:0007669"/>
    <property type="project" value="UniProtKB-KW"/>
</dbReference>
<evidence type="ECO:0000313" key="21">
    <source>
        <dbReference type="RefSeq" id="XP_030378688.1"/>
    </source>
</evidence>
<dbReference type="Pfam" id="PF02806">
    <property type="entry name" value="Alpha-amylase_C"/>
    <property type="match status" value="1"/>
</dbReference>
<comment type="catalytic activity">
    <reaction evidence="1 16">
        <text>Endohydrolysis of (1-&gt;4)-alpha-D-glucosidic linkages in polysaccharides containing three or more (1-&gt;4)-alpha-linked D-glucose units.</text>
        <dbReference type="EC" id="3.2.1.1"/>
    </reaction>
</comment>
<dbReference type="Gene3D" id="3.20.20.80">
    <property type="entry name" value="Glycosidases"/>
    <property type="match status" value="1"/>
</dbReference>
<feature type="domain" description="Alpha-amylase C-terminal" evidence="18">
    <location>
        <begin position="409"/>
        <end position="496"/>
    </location>
</feature>
<evidence type="ECO:0000256" key="14">
    <source>
        <dbReference type="ARBA" id="ARBA00023295"/>
    </source>
</evidence>
<gene>
    <name evidence="21" type="primary">LOC115627205</name>
</gene>
<dbReference type="SUPFAM" id="SSF51011">
    <property type="entry name" value="Glycosyl hydrolase domain"/>
    <property type="match status" value="1"/>
</dbReference>
<dbReference type="EC" id="3.2.1.1" evidence="6 16"/>
<dbReference type="CDD" id="cd11317">
    <property type="entry name" value="AmyAc_bac_euk_AmyA"/>
    <property type="match status" value="1"/>
</dbReference>
<protein>
    <recommendedName>
        <fullName evidence="6 16">Alpha-amylase</fullName>
        <ecNumber evidence="6 16">3.2.1.1</ecNumber>
    </recommendedName>
</protein>
<dbReference type="InterPro" id="IPR006048">
    <property type="entry name" value="A-amylase/branching_C"/>
</dbReference>
<evidence type="ECO:0000256" key="1">
    <source>
        <dbReference type="ARBA" id="ARBA00000548"/>
    </source>
</evidence>
<evidence type="ECO:0000256" key="12">
    <source>
        <dbReference type="ARBA" id="ARBA00023214"/>
    </source>
</evidence>
<evidence type="ECO:0000256" key="9">
    <source>
        <dbReference type="ARBA" id="ARBA00022801"/>
    </source>
</evidence>
<dbReference type="SUPFAM" id="SSF51445">
    <property type="entry name" value="(Trans)glycosidases"/>
    <property type="match status" value="1"/>
</dbReference>
<evidence type="ECO:0000256" key="2">
    <source>
        <dbReference type="ARBA" id="ARBA00001913"/>
    </source>
</evidence>
<keyword evidence="12" id="KW-0868">Chloride</keyword>
<dbReference type="PANTHER" id="PTHR43447">
    <property type="entry name" value="ALPHA-AMYLASE"/>
    <property type="match status" value="1"/>
</dbReference>
<dbReference type="PRINTS" id="PR00110">
    <property type="entry name" value="ALPHAAMYLASE"/>
</dbReference>
<dbReference type="InterPro" id="IPR017853">
    <property type="entry name" value="GH"/>
</dbReference>
<evidence type="ECO:0000256" key="15">
    <source>
        <dbReference type="RuleBase" id="RU003615"/>
    </source>
</evidence>
<sequence length="497" mass="55365">MQMVVCVLALFVLSFSGAYKQPHYEGKRTTMVHLFEWPWPSIATECEQFLGPKGFGGVQISPPNENRIVNGRPWWERYQPLSYLLHTRSGTEQQLIDMITRCNRAGVRIYVDAVLNHMTGGGSDAQTGTGGSLAHYEKHQYPAVPYGPGDFNGACNIIDYQAPQQVRNCRLLSLLDLNQSKPHVRQVLVNYMNRLIDMGVAGFRIDAAKHMWPQDLEAIYGQLHNLNTSHGFAPNSRPFIFQEVIDLGSERITTSEYSPLGCVTEFRAANELGKLFRGRNALKWLHNWGPDWSMLPSGDAVVFVDNHDNQRGHGAGAGDVLTHKDGKPYETALVFLLAHPYGLTRVMSSYAFNNSDQGPPATSDGAIVAPRFLRNGQCDHLVGWICEHRWPLMARLIELRNIAGSSPLTHWWSQHDQQIAFARANAFVAINMEKEKELNAKLQTGLPSGVYCDIIDGEKSDSGCSGRKLYVDAEGWLQLQLPPGSISSVATHINAKL</sequence>
<name>A0A6J2TU63_DROLE</name>
<comment type="similarity">
    <text evidence="4 15">Belongs to the glycosyl hydrolase 13 family.</text>
</comment>
<dbReference type="SMART" id="SM00642">
    <property type="entry name" value="Aamy"/>
    <property type="match status" value="1"/>
</dbReference>
<keyword evidence="8 17" id="KW-0732">Signal</keyword>
<dbReference type="Pfam" id="PF00128">
    <property type="entry name" value="Alpha-amylase"/>
    <property type="match status" value="1"/>
</dbReference>
<evidence type="ECO:0000256" key="17">
    <source>
        <dbReference type="SAM" id="SignalP"/>
    </source>
</evidence>
<evidence type="ECO:0000256" key="6">
    <source>
        <dbReference type="ARBA" id="ARBA00012595"/>
    </source>
</evidence>
<dbReference type="Gene3D" id="2.60.40.1180">
    <property type="entry name" value="Golgi alpha-mannosidase II"/>
    <property type="match status" value="1"/>
</dbReference>
<keyword evidence="20" id="KW-1185">Reference proteome</keyword>
<evidence type="ECO:0000259" key="19">
    <source>
        <dbReference type="SMART" id="SM00642"/>
    </source>
</evidence>
<evidence type="ECO:0000256" key="7">
    <source>
        <dbReference type="ARBA" id="ARBA00022723"/>
    </source>
</evidence>
<keyword evidence="10" id="KW-0106">Calcium</keyword>
<evidence type="ECO:0000256" key="10">
    <source>
        <dbReference type="ARBA" id="ARBA00022837"/>
    </source>
</evidence>
<comment type="subunit">
    <text evidence="5">Monomer.</text>
</comment>
<evidence type="ECO:0000256" key="3">
    <source>
        <dbReference type="ARBA" id="ARBA00001923"/>
    </source>
</evidence>
<evidence type="ECO:0000256" key="11">
    <source>
        <dbReference type="ARBA" id="ARBA00023157"/>
    </source>
</evidence>
<evidence type="ECO:0000256" key="5">
    <source>
        <dbReference type="ARBA" id="ARBA00011245"/>
    </source>
</evidence>
<dbReference type="GO" id="GO:0004556">
    <property type="term" value="F:alpha-amylase activity"/>
    <property type="evidence" value="ECO:0007669"/>
    <property type="project" value="UniProtKB-UniRule"/>
</dbReference>
<evidence type="ECO:0000259" key="18">
    <source>
        <dbReference type="SMART" id="SM00632"/>
    </source>
</evidence>
<keyword evidence="9 16" id="KW-0378">Hydrolase</keyword>